<feature type="compositionally biased region" description="Acidic residues" evidence="1">
    <location>
        <begin position="92"/>
        <end position="105"/>
    </location>
</feature>
<name>A0A8H4J4U3_9PEZI</name>
<sequence>MWKARSYQTWKARSRLISIHTSIRTSTYSFTHLLLHPHTHQFIHPLVAKPLSPHHLPTKAPRSRAAPASRRPETASHHVSKEERSDKNHSGDEDEEDNEGYEDNEVSPFTGLVAKLAASKWRLDAVKLRMTFPKSALHSRDFMRQLVSWAEHGEHTFDLMLQAIDETRGTMHQSSDSRRRVPKEDR</sequence>
<evidence type="ECO:0000313" key="3">
    <source>
        <dbReference type="Proteomes" id="UP000572817"/>
    </source>
</evidence>
<reference evidence="2" key="1">
    <citation type="submission" date="2020-04" db="EMBL/GenBank/DDBJ databases">
        <title>Genome Assembly and Annotation of Botryosphaeria dothidea sdau 11-99, a Latent Pathogen of Apple Fruit Ring Rot in China.</title>
        <authorList>
            <person name="Yu C."/>
            <person name="Diao Y."/>
            <person name="Lu Q."/>
            <person name="Zhao J."/>
            <person name="Cui S."/>
            <person name="Peng C."/>
            <person name="He B."/>
            <person name="Liu H."/>
        </authorList>
    </citation>
    <scope>NUCLEOTIDE SEQUENCE [LARGE SCALE GENOMIC DNA]</scope>
    <source>
        <strain evidence="2">Sdau11-99</strain>
    </source>
</reference>
<gene>
    <name evidence="2" type="ORF">GTA08_BOTSDO12617</name>
</gene>
<accession>A0A8H4J4U3</accession>
<dbReference type="EMBL" id="WWBZ02000008">
    <property type="protein sequence ID" value="KAF4311827.1"/>
    <property type="molecule type" value="Genomic_DNA"/>
</dbReference>
<protein>
    <submittedName>
        <fullName evidence="2">Uncharacterized protein</fullName>
    </submittedName>
</protein>
<dbReference type="OrthoDB" id="10683400at2759"/>
<evidence type="ECO:0000256" key="1">
    <source>
        <dbReference type="SAM" id="MobiDB-lite"/>
    </source>
</evidence>
<proteinExistence type="predicted"/>
<feature type="compositionally biased region" description="Basic and acidic residues" evidence="1">
    <location>
        <begin position="70"/>
        <end position="91"/>
    </location>
</feature>
<dbReference type="AlphaFoldDB" id="A0A8H4J4U3"/>
<evidence type="ECO:0000313" key="2">
    <source>
        <dbReference type="EMBL" id="KAF4311827.1"/>
    </source>
</evidence>
<organism evidence="2 3">
    <name type="scientific">Botryosphaeria dothidea</name>
    <dbReference type="NCBI Taxonomy" id="55169"/>
    <lineage>
        <taxon>Eukaryota</taxon>
        <taxon>Fungi</taxon>
        <taxon>Dikarya</taxon>
        <taxon>Ascomycota</taxon>
        <taxon>Pezizomycotina</taxon>
        <taxon>Dothideomycetes</taxon>
        <taxon>Dothideomycetes incertae sedis</taxon>
        <taxon>Botryosphaeriales</taxon>
        <taxon>Botryosphaeriaceae</taxon>
        <taxon>Botryosphaeria</taxon>
    </lineage>
</organism>
<comment type="caution">
    <text evidence="2">The sequence shown here is derived from an EMBL/GenBank/DDBJ whole genome shotgun (WGS) entry which is preliminary data.</text>
</comment>
<feature type="region of interest" description="Disordered" evidence="1">
    <location>
        <begin position="53"/>
        <end position="106"/>
    </location>
</feature>
<keyword evidence="3" id="KW-1185">Reference proteome</keyword>
<dbReference type="Proteomes" id="UP000572817">
    <property type="component" value="Unassembled WGS sequence"/>
</dbReference>